<keyword evidence="1" id="KW-0472">Membrane</keyword>
<evidence type="ECO:0000313" key="2">
    <source>
        <dbReference type="EMBL" id="RYC52730.1"/>
    </source>
</evidence>
<accession>A0A444VQ16</accession>
<keyword evidence="3" id="KW-1185">Reference proteome</keyword>
<proteinExistence type="predicted"/>
<gene>
    <name evidence="2" type="ORF">DN53_00495</name>
</gene>
<evidence type="ECO:0000256" key="1">
    <source>
        <dbReference type="SAM" id="Phobius"/>
    </source>
</evidence>
<feature type="transmembrane region" description="Helical" evidence="1">
    <location>
        <begin position="12"/>
        <end position="29"/>
    </location>
</feature>
<name>A0A444VQ16_9FLAO</name>
<comment type="caution">
    <text evidence="2">The sequence shown here is derived from an EMBL/GenBank/DDBJ whole genome shotgun (WGS) entry which is preliminary data.</text>
</comment>
<dbReference type="EMBL" id="JJMP01000001">
    <property type="protein sequence ID" value="RYC52730.1"/>
    <property type="molecule type" value="Genomic_DNA"/>
</dbReference>
<sequence length="76" mass="9106">MHKVMAQMNRVHTFNFFTIVFITTWFYGFNTLEIRGPSYLFLFMDMDKAWTASMDSISKPYGRPVFSELLKFNLNY</sequence>
<protein>
    <submittedName>
        <fullName evidence="2">Uncharacterized protein</fullName>
    </submittedName>
</protein>
<keyword evidence="1" id="KW-0812">Transmembrane</keyword>
<dbReference type="Proteomes" id="UP000290261">
    <property type="component" value="Unassembled WGS sequence"/>
</dbReference>
<reference evidence="2 3" key="1">
    <citation type="submission" date="2014-04" db="EMBL/GenBank/DDBJ databases">
        <title>Whole genome of Muricauda olearia.</title>
        <authorList>
            <person name="Zhang X.-H."/>
            <person name="Tang K."/>
        </authorList>
    </citation>
    <scope>NUCLEOTIDE SEQUENCE [LARGE SCALE GENOMIC DNA]</scope>
    <source>
        <strain evidence="2 3">Th120</strain>
    </source>
</reference>
<organism evidence="2 3">
    <name type="scientific">Flagellimonas olearia</name>
    <dbReference type="NCBI Taxonomy" id="552546"/>
    <lineage>
        <taxon>Bacteria</taxon>
        <taxon>Pseudomonadati</taxon>
        <taxon>Bacteroidota</taxon>
        <taxon>Flavobacteriia</taxon>
        <taxon>Flavobacteriales</taxon>
        <taxon>Flavobacteriaceae</taxon>
        <taxon>Flagellimonas</taxon>
    </lineage>
</organism>
<dbReference type="AlphaFoldDB" id="A0A444VQ16"/>
<keyword evidence="1" id="KW-1133">Transmembrane helix</keyword>
<evidence type="ECO:0000313" key="3">
    <source>
        <dbReference type="Proteomes" id="UP000290261"/>
    </source>
</evidence>